<feature type="domain" description="F-box" evidence="1">
    <location>
        <begin position="8"/>
        <end position="48"/>
    </location>
</feature>
<protein>
    <submittedName>
        <fullName evidence="3">F-box protein At5g42460-like</fullName>
    </submittedName>
</protein>
<dbReference type="InterPro" id="IPR036047">
    <property type="entry name" value="F-box-like_dom_sf"/>
</dbReference>
<dbReference type="Gene3D" id="1.20.1280.50">
    <property type="match status" value="1"/>
</dbReference>
<dbReference type="Proteomes" id="UP000694864">
    <property type="component" value="Chromosome 15"/>
</dbReference>
<organism evidence="2 3">
    <name type="scientific">Camelina sativa</name>
    <name type="common">False flax</name>
    <name type="synonym">Myagrum sativum</name>
    <dbReference type="NCBI Taxonomy" id="90675"/>
    <lineage>
        <taxon>Eukaryota</taxon>
        <taxon>Viridiplantae</taxon>
        <taxon>Streptophyta</taxon>
        <taxon>Embryophyta</taxon>
        <taxon>Tracheophyta</taxon>
        <taxon>Spermatophyta</taxon>
        <taxon>Magnoliopsida</taxon>
        <taxon>eudicotyledons</taxon>
        <taxon>Gunneridae</taxon>
        <taxon>Pentapetalae</taxon>
        <taxon>rosids</taxon>
        <taxon>malvids</taxon>
        <taxon>Brassicales</taxon>
        <taxon>Brassicaceae</taxon>
        <taxon>Camelineae</taxon>
        <taxon>Camelina</taxon>
    </lineage>
</organism>
<dbReference type="InterPro" id="IPR050796">
    <property type="entry name" value="SCF_F-box_component"/>
</dbReference>
<dbReference type="Pfam" id="PF00646">
    <property type="entry name" value="F-box"/>
    <property type="match status" value="1"/>
</dbReference>
<dbReference type="RefSeq" id="XP_019092647.1">
    <property type="nucleotide sequence ID" value="XM_019237102.1"/>
</dbReference>
<gene>
    <name evidence="3" type="primary">LOC104748829</name>
</gene>
<name>A0ABM1R0V9_CAMSA</name>
<dbReference type="InterPro" id="IPR006527">
    <property type="entry name" value="F-box-assoc_dom_typ1"/>
</dbReference>
<dbReference type="InterPro" id="IPR001810">
    <property type="entry name" value="F-box_dom"/>
</dbReference>
<sequence length="391" mass="45613">MAIMMSDLLRDLVEEVLIRVPLTSLRAVRLTCKKWNDVCKDGSFIKKHIVEAKKKQVMNEFEIIMMTDLKVYLMTVDLHSNVDPSMTLKGTLFSLKDDANHHHHQVDDIVRVFYCDGLLLCITRDLNSRLVVWNPYFGETRWIQPRDRYHIFENYALGYDEKKKYKIFRFVDDSYAYREEERICELELYSFESDSWKVVLLTVPPEWEIDYHHRGVSLKGNTYWYATNKNDKNDDVVFLICFDFTTERFGAPLPLPFNPCPTWDDIVSLSSAGEDQLAVLFQNVHTLRMEIWVTSKVEPTEISWNKLFLAVDMRQLIGFAFLSGTFFIDKKKNFAVVFDRDVGASYTRGIAYIIGNNGYFEKVDFGEAANQDCYPLVSSYVPSTEQITQLT</sequence>
<dbReference type="SUPFAM" id="SSF50965">
    <property type="entry name" value="Galactose oxidase, central domain"/>
    <property type="match status" value="1"/>
</dbReference>
<dbReference type="InterPro" id="IPR011043">
    <property type="entry name" value="Gal_Oxase/kelch_b-propeller"/>
</dbReference>
<evidence type="ECO:0000259" key="1">
    <source>
        <dbReference type="SMART" id="SM00256"/>
    </source>
</evidence>
<accession>A0ABM1R0V9</accession>
<dbReference type="PANTHER" id="PTHR31672:SF13">
    <property type="entry name" value="F-BOX PROTEIN CPR30-LIKE"/>
    <property type="match status" value="1"/>
</dbReference>
<dbReference type="NCBIfam" id="TIGR01640">
    <property type="entry name" value="F_box_assoc_1"/>
    <property type="match status" value="1"/>
</dbReference>
<dbReference type="GeneID" id="104748829"/>
<proteinExistence type="predicted"/>
<dbReference type="PANTHER" id="PTHR31672">
    <property type="entry name" value="BNACNNG10540D PROTEIN"/>
    <property type="match status" value="1"/>
</dbReference>
<dbReference type="Pfam" id="PF07734">
    <property type="entry name" value="FBA_1"/>
    <property type="match status" value="1"/>
</dbReference>
<reference evidence="3" key="2">
    <citation type="submission" date="2025-08" db="UniProtKB">
        <authorList>
            <consortium name="RefSeq"/>
        </authorList>
    </citation>
    <scope>IDENTIFICATION</scope>
    <source>
        <tissue evidence="3">Leaf</tissue>
    </source>
</reference>
<dbReference type="SMART" id="SM00256">
    <property type="entry name" value="FBOX"/>
    <property type="match status" value="1"/>
</dbReference>
<dbReference type="InterPro" id="IPR017451">
    <property type="entry name" value="F-box-assoc_interact_dom"/>
</dbReference>
<evidence type="ECO:0000313" key="3">
    <source>
        <dbReference type="RefSeq" id="XP_019092647.1"/>
    </source>
</evidence>
<dbReference type="SUPFAM" id="SSF81383">
    <property type="entry name" value="F-box domain"/>
    <property type="match status" value="1"/>
</dbReference>
<keyword evidence="2" id="KW-1185">Reference proteome</keyword>
<reference evidence="2" key="1">
    <citation type="journal article" date="2014" name="Nat. Commun.">
        <title>The emerging biofuel crop Camelina sativa retains a highly undifferentiated hexaploid genome structure.</title>
        <authorList>
            <person name="Kagale S."/>
            <person name="Koh C."/>
            <person name="Nixon J."/>
            <person name="Bollina V."/>
            <person name="Clarke W.E."/>
            <person name="Tuteja R."/>
            <person name="Spillane C."/>
            <person name="Robinson S.J."/>
            <person name="Links M.G."/>
            <person name="Clarke C."/>
            <person name="Higgins E.E."/>
            <person name="Huebert T."/>
            <person name="Sharpe A.G."/>
            <person name="Parkin I.A."/>
        </authorList>
    </citation>
    <scope>NUCLEOTIDE SEQUENCE [LARGE SCALE GENOMIC DNA]</scope>
    <source>
        <strain evidence="2">cv. DH55</strain>
    </source>
</reference>
<evidence type="ECO:0000313" key="2">
    <source>
        <dbReference type="Proteomes" id="UP000694864"/>
    </source>
</evidence>